<sequence length="574" mass="63896">MASKPRNRSTSSPLLPITLSLFLLPLSITILCLHLARETFARFIRTCIAYLRRMVAEPPTKPTKVVITGAGSPEGLAISRLLHDAGHIVIGADYERLPYTSAARASKAIDKFYALSREGSLVSAAANAAATELFTTSILHIIQHEQPNLWIPCASFPDETAVSKIKDKVEKESHCRVLHPTSATLRLLTDDEAFYDFVQNMDAGLLAPEVRLVFSRGAIHKALGPWPTKRRFVMQKQEPLTTEELSSSSPLSFRRHSRPASFASSASTLTVASDLALQAETVDEYTALDALILPSSSVHDTYNRIASIKISKAEPWTFQELVSGPQYLAHSLIVNNELCGMVISSLSSRQLEKTMSPDAALHARMSEFMDILVQHLPPQTSMHLNVRFVRSESSTTQGVEQKLYPVSCDFQPCTSGFLSGEKTKSWSPQRLAAIYTSTARSDSIKSAAAESHSDFRSAATIGTGIVPSSSSSLPPLYQSHAWRDDSDFLPRIGYYSLPPSIWHFFILPVVRFMLLQESMDDLLDAVSELFSRLAHEKEELFEWNDPWPWVWKWFVGFPLETLAGVHVRNDFDER</sequence>
<dbReference type="OrthoDB" id="186626at2759"/>
<dbReference type="Proteomes" id="UP000799772">
    <property type="component" value="Unassembled WGS sequence"/>
</dbReference>
<dbReference type="Gene3D" id="3.40.50.20">
    <property type="match status" value="1"/>
</dbReference>
<dbReference type="EMBL" id="ML978126">
    <property type="protein sequence ID" value="KAF2098883.1"/>
    <property type="molecule type" value="Genomic_DNA"/>
</dbReference>
<dbReference type="AlphaFoldDB" id="A0A9P4IF63"/>
<accession>A0A9P4IF63</accession>
<name>A0A9P4IF63_9PEZI</name>
<keyword evidence="2" id="KW-1185">Reference proteome</keyword>
<comment type="caution">
    <text evidence="1">The sequence shown here is derived from an EMBL/GenBank/DDBJ whole genome shotgun (WGS) entry which is preliminary data.</text>
</comment>
<organism evidence="1 2">
    <name type="scientific">Rhizodiscina lignyota</name>
    <dbReference type="NCBI Taxonomy" id="1504668"/>
    <lineage>
        <taxon>Eukaryota</taxon>
        <taxon>Fungi</taxon>
        <taxon>Dikarya</taxon>
        <taxon>Ascomycota</taxon>
        <taxon>Pezizomycotina</taxon>
        <taxon>Dothideomycetes</taxon>
        <taxon>Pleosporomycetidae</taxon>
        <taxon>Aulographales</taxon>
        <taxon>Rhizodiscinaceae</taxon>
        <taxon>Rhizodiscina</taxon>
    </lineage>
</organism>
<dbReference type="InterPro" id="IPR036291">
    <property type="entry name" value="NAD(P)-bd_dom_sf"/>
</dbReference>
<protein>
    <submittedName>
        <fullName evidence="1">Uncharacterized protein</fullName>
    </submittedName>
</protein>
<proteinExistence type="predicted"/>
<dbReference type="SUPFAM" id="SSF51735">
    <property type="entry name" value="NAD(P)-binding Rossmann-fold domains"/>
    <property type="match status" value="1"/>
</dbReference>
<reference evidence="1" key="1">
    <citation type="journal article" date="2020" name="Stud. Mycol.">
        <title>101 Dothideomycetes genomes: a test case for predicting lifestyles and emergence of pathogens.</title>
        <authorList>
            <person name="Haridas S."/>
            <person name="Albert R."/>
            <person name="Binder M."/>
            <person name="Bloem J."/>
            <person name="Labutti K."/>
            <person name="Salamov A."/>
            <person name="Andreopoulos B."/>
            <person name="Baker S."/>
            <person name="Barry K."/>
            <person name="Bills G."/>
            <person name="Bluhm B."/>
            <person name="Cannon C."/>
            <person name="Castanera R."/>
            <person name="Culley D."/>
            <person name="Daum C."/>
            <person name="Ezra D."/>
            <person name="Gonzalez J."/>
            <person name="Henrissat B."/>
            <person name="Kuo A."/>
            <person name="Liang C."/>
            <person name="Lipzen A."/>
            <person name="Lutzoni F."/>
            <person name="Magnuson J."/>
            <person name="Mondo S."/>
            <person name="Nolan M."/>
            <person name="Ohm R."/>
            <person name="Pangilinan J."/>
            <person name="Park H.-J."/>
            <person name="Ramirez L."/>
            <person name="Alfaro M."/>
            <person name="Sun H."/>
            <person name="Tritt A."/>
            <person name="Yoshinaga Y."/>
            <person name="Zwiers L.-H."/>
            <person name="Turgeon B."/>
            <person name="Goodwin S."/>
            <person name="Spatafora J."/>
            <person name="Crous P."/>
            <person name="Grigoriev I."/>
        </authorList>
    </citation>
    <scope>NUCLEOTIDE SEQUENCE</scope>
    <source>
        <strain evidence="1">CBS 133067</strain>
    </source>
</reference>
<evidence type="ECO:0000313" key="1">
    <source>
        <dbReference type="EMBL" id="KAF2098883.1"/>
    </source>
</evidence>
<gene>
    <name evidence="1" type="ORF">NA57DRAFT_76118</name>
</gene>
<evidence type="ECO:0000313" key="2">
    <source>
        <dbReference type="Proteomes" id="UP000799772"/>
    </source>
</evidence>